<dbReference type="AlphaFoldDB" id="A0A2A9E4S0"/>
<dbReference type="PANTHER" id="PTHR43022">
    <property type="entry name" value="PROTEIN SMF"/>
    <property type="match status" value="1"/>
</dbReference>
<keyword evidence="5" id="KW-1185">Reference proteome</keyword>
<dbReference type="RefSeq" id="WP_245862258.1">
    <property type="nucleotide sequence ID" value="NZ_PDJG01000001.1"/>
</dbReference>
<organism evidence="4 5">
    <name type="scientific">Sanguibacter antarcticus</name>
    <dbReference type="NCBI Taxonomy" id="372484"/>
    <lineage>
        <taxon>Bacteria</taxon>
        <taxon>Bacillati</taxon>
        <taxon>Actinomycetota</taxon>
        <taxon>Actinomycetes</taxon>
        <taxon>Micrococcales</taxon>
        <taxon>Sanguibacteraceae</taxon>
        <taxon>Sanguibacter</taxon>
    </lineage>
</organism>
<evidence type="ECO:0000313" key="4">
    <source>
        <dbReference type="EMBL" id="PFG33551.1"/>
    </source>
</evidence>
<dbReference type="InterPro" id="IPR057666">
    <property type="entry name" value="DrpA_SLOG"/>
</dbReference>
<feature type="domain" description="Smf/DprA SLOG" evidence="3">
    <location>
        <begin position="106"/>
        <end position="317"/>
    </location>
</feature>
<evidence type="ECO:0000313" key="5">
    <source>
        <dbReference type="Proteomes" id="UP000225548"/>
    </source>
</evidence>
<dbReference type="PANTHER" id="PTHR43022:SF1">
    <property type="entry name" value="PROTEIN SMF"/>
    <property type="match status" value="1"/>
</dbReference>
<dbReference type="EMBL" id="PDJG01000001">
    <property type="protein sequence ID" value="PFG33551.1"/>
    <property type="molecule type" value="Genomic_DNA"/>
</dbReference>
<dbReference type="SUPFAM" id="SSF102405">
    <property type="entry name" value="MCP/YpsA-like"/>
    <property type="match status" value="1"/>
</dbReference>
<dbReference type="NCBIfam" id="TIGR00732">
    <property type="entry name" value="dprA"/>
    <property type="match status" value="1"/>
</dbReference>
<reference evidence="4 5" key="1">
    <citation type="submission" date="2017-10" db="EMBL/GenBank/DDBJ databases">
        <title>Sequencing the genomes of 1000 actinobacteria strains.</title>
        <authorList>
            <person name="Klenk H.-P."/>
        </authorList>
    </citation>
    <scope>NUCLEOTIDE SEQUENCE [LARGE SCALE GENOMIC DNA]</scope>
    <source>
        <strain evidence="4 5">DSM 18966</strain>
    </source>
</reference>
<evidence type="ECO:0000259" key="3">
    <source>
        <dbReference type="Pfam" id="PF02481"/>
    </source>
</evidence>
<sequence>MTRGTETSETLLSRAAWSRIVEPADEVAGMLVAAVGPVAGLRWVCAVSTDPDLVGQGVAQLMDRLGLDSPTMRQRLVRAVARWAPRVTGLDPRHDVAMLHGLGGRLVTPENEEWPSHLDDLGAAAPLCLWVRGESRVDAVLSRSVSLVGARASTDYGDRVAGEMAAVLADHGFATVSGGAYGIDAAVHRGSLAASGATVAFLAGGVDRLYPAGNAQLLRAITDQGGVLVSESPPGGVPSRVRFLKRNRLIAAAGSATVVVEAAWRSGSLATAARAFDLLRPVGAVPGPVTSMASAGCHRLLREGRAVCVTDADDVRELAGSTGADRAGAADRDARRDSAARRPHDGLDPSDQQVFDALPVGNAADLAVVVHEAGVSVDDAMASLGRLEVRGLARRDGSGWLRGRA</sequence>
<dbReference type="GO" id="GO:0009294">
    <property type="term" value="P:DNA-mediated transformation"/>
    <property type="evidence" value="ECO:0007669"/>
    <property type="project" value="InterPro"/>
</dbReference>
<comment type="caution">
    <text evidence="4">The sequence shown here is derived from an EMBL/GenBank/DDBJ whole genome shotgun (WGS) entry which is preliminary data.</text>
</comment>
<feature type="compositionally biased region" description="Basic and acidic residues" evidence="2">
    <location>
        <begin position="328"/>
        <end position="347"/>
    </location>
</feature>
<accession>A0A2A9E4S0</accession>
<dbReference type="Proteomes" id="UP000225548">
    <property type="component" value="Unassembled WGS sequence"/>
</dbReference>
<comment type="similarity">
    <text evidence="1">Belongs to the DprA/Smf family.</text>
</comment>
<evidence type="ECO:0000256" key="2">
    <source>
        <dbReference type="SAM" id="MobiDB-lite"/>
    </source>
</evidence>
<protein>
    <submittedName>
        <fullName evidence="4">DNA protecting protein DprA</fullName>
    </submittedName>
</protein>
<feature type="region of interest" description="Disordered" evidence="2">
    <location>
        <begin position="319"/>
        <end position="353"/>
    </location>
</feature>
<dbReference type="InterPro" id="IPR003488">
    <property type="entry name" value="DprA"/>
</dbReference>
<gene>
    <name evidence="4" type="ORF">ATL42_1428</name>
</gene>
<proteinExistence type="inferred from homology"/>
<name>A0A2A9E4S0_9MICO</name>
<dbReference type="Pfam" id="PF02481">
    <property type="entry name" value="DNA_processg_A"/>
    <property type="match status" value="1"/>
</dbReference>
<dbReference type="Gene3D" id="3.40.50.450">
    <property type="match status" value="1"/>
</dbReference>
<evidence type="ECO:0000256" key="1">
    <source>
        <dbReference type="ARBA" id="ARBA00006525"/>
    </source>
</evidence>